<feature type="transmembrane region" description="Helical" evidence="10">
    <location>
        <begin position="309"/>
        <end position="333"/>
    </location>
</feature>
<dbReference type="GO" id="GO:0005254">
    <property type="term" value="F:chloride channel activity"/>
    <property type="evidence" value="ECO:0007669"/>
    <property type="project" value="UniProtKB-KW"/>
</dbReference>
<protein>
    <submittedName>
        <fullName evidence="11">Chloride channel protein</fullName>
    </submittedName>
</protein>
<evidence type="ECO:0000256" key="8">
    <source>
        <dbReference type="ARBA" id="ARBA00023214"/>
    </source>
</evidence>
<sequence>MAEPDAPSLRKKIQKRKLFIIENFRHQLAYIDALPQLTLLGLISGIFVGLVIVAFRWLINTPLSHLLRGGNDNFESLGSLWHFGLPLAGACAIGLCLSRLDKKHHRVGVGHVLDRLHNHQGQLPLSNWLVQFFGGVVSLASGQSVGREGPAVHLGAGAASQLGQWLKLPNNSLRTLIGCGVAAAIAASFNTPMAGVVFAMEVVLMEYTITSFIPVILASVSGAAITQLVFGEGVTFNVTPVQTTTLLELPYIAASGIVIAACAAAFIRLHLAVQNIRTPSIAMRLGLAGLLTGSVAVLVPQIMGVGYDTVAAAMLGELSLTLLVSIVIAKLVVAATSTGLGMPGGVIGPALVIGACLGGALGLLGNIMVPAGTATPGIYVLLGMAGMMAAVVNAPLAALMAVLELTYNPNMIFPTMLVIVVACLVTRQVFRCDGIFVAALSAGGTSLASGPMYQALSRAGVRSVMDTRFGCSRQSLSLDEARQLLTDKPMWIVIEELGKEKYLLRAADLAGYLDNAPEEVLTLDKDIDLLAIPARRHQTVPIHQQASLYEALQLLQQGAETLYVERPNTPLTSPVMGIITSSTIDNYYR</sequence>
<keyword evidence="3 10" id="KW-0812">Transmembrane</keyword>
<evidence type="ECO:0000256" key="4">
    <source>
        <dbReference type="ARBA" id="ARBA00022989"/>
    </source>
</evidence>
<gene>
    <name evidence="11" type="ORF">FKG94_18825</name>
</gene>
<comment type="subcellular location">
    <subcellularLocation>
        <location evidence="1">Membrane</location>
        <topology evidence="1">Multi-pass membrane protein</topology>
    </subcellularLocation>
</comment>
<keyword evidence="7" id="KW-0869">Chloride channel</keyword>
<feature type="transmembrane region" description="Helical" evidence="10">
    <location>
        <begin position="436"/>
        <end position="456"/>
    </location>
</feature>
<dbReference type="PRINTS" id="PR00762">
    <property type="entry name" value="CLCHANNEL"/>
</dbReference>
<dbReference type="AlphaFoldDB" id="A0A545T3B6"/>
<keyword evidence="12" id="KW-1185">Reference proteome</keyword>
<evidence type="ECO:0000256" key="5">
    <source>
        <dbReference type="ARBA" id="ARBA00023065"/>
    </source>
</evidence>
<keyword evidence="9" id="KW-0407">Ion channel</keyword>
<evidence type="ECO:0000256" key="3">
    <source>
        <dbReference type="ARBA" id="ARBA00022692"/>
    </source>
</evidence>
<dbReference type="Gene3D" id="1.10.3080.10">
    <property type="entry name" value="Clc chloride channel"/>
    <property type="match status" value="1"/>
</dbReference>
<feature type="transmembrane region" description="Helical" evidence="10">
    <location>
        <begin position="281"/>
        <end position="303"/>
    </location>
</feature>
<evidence type="ECO:0000256" key="2">
    <source>
        <dbReference type="ARBA" id="ARBA00022448"/>
    </source>
</evidence>
<keyword evidence="6 10" id="KW-0472">Membrane</keyword>
<feature type="transmembrane region" description="Helical" evidence="10">
    <location>
        <begin position="250"/>
        <end position="269"/>
    </location>
</feature>
<dbReference type="Proteomes" id="UP000319732">
    <property type="component" value="Unassembled WGS sequence"/>
</dbReference>
<dbReference type="PANTHER" id="PTHR43427:SF6">
    <property type="entry name" value="CHLORIDE CHANNEL PROTEIN CLC-E"/>
    <property type="match status" value="1"/>
</dbReference>
<evidence type="ECO:0000256" key="10">
    <source>
        <dbReference type="SAM" id="Phobius"/>
    </source>
</evidence>
<proteinExistence type="predicted"/>
<dbReference type="RefSeq" id="WP_142928485.1">
    <property type="nucleotide sequence ID" value="NZ_ML660099.1"/>
</dbReference>
<dbReference type="PANTHER" id="PTHR43427">
    <property type="entry name" value="CHLORIDE CHANNEL PROTEIN CLC-E"/>
    <property type="match status" value="1"/>
</dbReference>
<evidence type="ECO:0000256" key="6">
    <source>
        <dbReference type="ARBA" id="ARBA00023136"/>
    </source>
</evidence>
<name>A0A545T3B6_9GAMM</name>
<dbReference type="InterPro" id="IPR001807">
    <property type="entry name" value="ClC"/>
</dbReference>
<dbReference type="InterPro" id="IPR050368">
    <property type="entry name" value="ClC-type_chloride_channel"/>
</dbReference>
<evidence type="ECO:0000256" key="9">
    <source>
        <dbReference type="ARBA" id="ARBA00023303"/>
    </source>
</evidence>
<dbReference type="CDD" id="cd00400">
    <property type="entry name" value="Voltage_gated_ClC"/>
    <property type="match status" value="1"/>
</dbReference>
<dbReference type="GO" id="GO:0034707">
    <property type="term" value="C:chloride channel complex"/>
    <property type="evidence" value="ECO:0007669"/>
    <property type="project" value="UniProtKB-KW"/>
</dbReference>
<feature type="transmembrane region" description="Helical" evidence="10">
    <location>
        <begin position="345"/>
        <end position="365"/>
    </location>
</feature>
<comment type="caution">
    <text evidence="11">The sequence shown here is derived from an EMBL/GenBank/DDBJ whole genome shotgun (WGS) entry which is preliminary data.</text>
</comment>
<organism evidence="11 12">
    <name type="scientific">Exilibacterium tricleocarpae</name>
    <dbReference type="NCBI Taxonomy" id="2591008"/>
    <lineage>
        <taxon>Bacteria</taxon>
        <taxon>Pseudomonadati</taxon>
        <taxon>Pseudomonadota</taxon>
        <taxon>Gammaproteobacteria</taxon>
        <taxon>Cellvibrionales</taxon>
        <taxon>Cellvibrionaceae</taxon>
        <taxon>Exilibacterium</taxon>
    </lineage>
</organism>
<keyword evidence="8" id="KW-0868">Chloride</keyword>
<reference evidence="11 12" key="1">
    <citation type="submission" date="2019-06" db="EMBL/GenBank/DDBJ databases">
        <title>Whole genome sequence for Cellvibrionaceae sp. R142.</title>
        <authorList>
            <person name="Wang G."/>
        </authorList>
    </citation>
    <scope>NUCLEOTIDE SEQUENCE [LARGE SCALE GENOMIC DNA]</scope>
    <source>
        <strain evidence="11 12">R142</strain>
    </source>
</reference>
<evidence type="ECO:0000313" key="11">
    <source>
        <dbReference type="EMBL" id="TQV71709.1"/>
    </source>
</evidence>
<dbReference type="Pfam" id="PF00654">
    <property type="entry name" value="Voltage_CLC"/>
    <property type="match status" value="1"/>
</dbReference>
<accession>A0A545T3B6</accession>
<dbReference type="OrthoDB" id="9767361at2"/>
<keyword evidence="5" id="KW-0406">Ion transport</keyword>
<keyword evidence="2" id="KW-0813">Transport</keyword>
<evidence type="ECO:0000256" key="1">
    <source>
        <dbReference type="ARBA" id="ARBA00004141"/>
    </source>
</evidence>
<feature type="transmembrane region" description="Helical" evidence="10">
    <location>
        <begin position="411"/>
        <end position="430"/>
    </location>
</feature>
<feature type="transmembrane region" description="Helical" evidence="10">
    <location>
        <begin position="212"/>
        <end position="230"/>
    </location>
</feature>
<evidence type="ECO:0000256" key="7">
    <source>
        <dbReference type="ARBA" id="ARBA00023173"/>
    </source>
</evidence>
<keyword evidence="4 10" id="KW-1133">Transmembrane helix</keyword>
<dbReference type="InterPro" id="IPR014743">
    <property type="entry name" value="Cl-channel_core"/>
</dbReference>
<evidence type="ECO:0000313" key="12">
    <source>
        <dbReference type="Proteomes" id="UP000319732"/>
    </source>
</evidence>
<dbReference type="SUPFAM" id="SSF81340">
    <property type="entry name" value="Clc chloride channel"/>
    <property type="match status" value="1"/>
</dbReference>
<feature type="transmembrane region" description="Helical" evidence="10">
    <location>
        <begin position="377"/>
        <end position="399"/>
    </location>
</feature>
<feature type="transmembrane region" description="Helical" evidence="10">
    <location>
        <begin position="37"/>
        <end position="59"/>
    </location>
</feature>
<dbReference type="EMBL" id="VHSG01000020">
    <property type="protein sequence ID" value="TQV71709.1"/>
    <property type="molecule type" value="Genomic_DNA"/>
</dbReference>
<feature type="transmembrane region" description="Helical" evidence="10">
    <location>
        <begin position="79"/>
        <end position="97"/>
    </location>
</feature>